<dbReference type="GO" id="GO:0017109">
    <property type="term" value="C:glutamate-cysteine ligase complex"/>
    <property type="evidence" value="ECO:0007669"/>
    <property type="project" value="TreeGrafter"/>
</dbReference>
<evidence type="ECO:0000256" key="9">
    <source>
        <dbReference type="SAM" id="MobiDB-lite"/>
    </source>
</evidence>
<sequence length="566" mass="63338">MNVYVPATKKYSKNVPTYEGGESRKTTPCIPGQNLNPELTICSKPGQMIKLIFLDKGSSGEPFLKESEPNKIKIEELESRAWDSDSTALSPPRWRSWLTPKFRVELDCRGRGDRGSNLARGASEHVNMRLTATQTQFQSFIRLLTSLVSVQQYSNLEYIGVTMMVPSDSPTRRKNLSGGSDVNGLEKRLEDLLVEHLFEIIKCNIRRTEGSPMSQLENEDRSGLKVSVKVFISSLKKEALHESLDSMFSTLDMEYIDSLVLAYPSKSESSLLLAALKELWQILEDYVERKKIHSIGVSDVDTEVFIALYGWAKILWLDKFVGSGIESRNFDEEREILPRSALTEVFGSEEVTLFWALRFQVHLKCRGVLASKGYVLCEVVLRVSHSFQTSSDRTKPRSGDWVVMIDLQEAAIASLANGSNVKKIERDRGGNNEPNLDGGRRGLEKDEEGKKTEVDKLTVEVITAAGEMGLQFGGLSSPHSFWSFIIKEKRFDSPVYVSDELGAEAKAANEKQPEERRCWMSGESPTLTRTSRSPQLFTLSNAPLTSNTTNLVWQPALNAPVAMSTS</sequence>
<dbReference type="Gene3D" id="3.20.20.100">
    <property type="entry name" value="NADP-dependent oxidoreductase domain"/>
    <property type="match status" value="1"/>
</dbReference>
<dbReference type="InterPro" id="IPR023210">
    <property type="entry name" value="NADP_OxRdtase_dom"/>
</dbReference>
<comment type="pathway">
    <text evidence="1">Sulfur metabolism; glutathione biosynthesis; glutathione from L-cysteine and L-glutamate: step 1/2.</text>
</comment>
<dbReference type="GO" id="GO:0030234">
    <property type="term" value="F:enzyme regulator activity"/>
    <property type="evidence" value="ECO:0007669"/>
    <property type="project" value="TreeGrafter"/>
</dbReference>
<dbReference type="AlphaFoldDB" id="A0A7R9EMK7"/>
<accession>A0A7R9EMK7</accession>
<dbReference type="EMBL" id="OD564356">
    <property type="protein sequence ID" value="CAD7438001.1"/>
    <property type="molecule type" value="Genomic_DNA"/>
</dbReference>
<feature type="region of interest" description="Disordered" evidence="9">
    <location>
        <begin position="423"/>
        <end position="451"/>
    </location>
</feature>
<dbReference type="Pfam" id="PF00248">
    <property type="entry name" value="Aldo_ket_red"/>
    <property type="match status" value="1"/>
</dbReference>
<dbReference type="InterPro" id="IPR036812">
    <property type="entry name" value="NAD(P)_OxRdtase_dom_sf"/>
</dbReference>
<evidence type="ECO:0000256" key="5">
    <source>
        <dbReference type="ARBA" id="ARBA00030406"/>
    </source>
</evidence>
<dbReference type="PANTHER" id="PTHR13295">
    <property type="entry name" value="GLUTAMATE CYSTEINE LIGASE REGULATORY SUBUNIT"/>
    <property type="match status" value="1"/>
</dbReference>
<dbReference type="UniPathway" id="UPA00142">
    <property type="reaction ID" value="UER00209"/>
</dbReference>
<dbReference type="GO" id="GO:0035226">
    <property type="term" value="F:glutamate-cysteine ligase catalytic subunit binding"/>
    <property type="evidence" value="ECO:0007669"/>
    <property type="project" value="InterPro"/>
</dbReference>
<evidence type="ECO:0000256" key="1">
    <source>
        <dbReference type="ARBA" id="ARBA00005006"/>
    </source>
</evidence>
<comment type="similarity">
    <text evidence="2">Belongs to the aldo/keto reductase family. Glutamate--cysteine ligase light chain subfamily.</text>
</comment>
<protein>
    <recommendedName>
        <fullName evidence="7">GCS light chain</fullName>
    </recommendedName>
    <alternativeName>
        <fullName evidence="5">Gamma-ECS regulatory subunit</fullName>
    </alternativeName>
    <alternativeName>
        <fullName evidence="8">Gamma-glutamylcysteine synthetase regulatory subunit</fullName>
    </alternativeName>
    <alternativeName>
        <fullName evidence="6">Glutamate--cysteine ligase modifier subunit</fullName>
    </alternativeName>
</protein>
<feature type="compositionally biased region" description="Basic and acidic residues" evidence="9">
    <location>
        <begin position="438"/>
        <end position="451"/>
    </location>
</feature>
<gene>
    <name evidence="11" type="ORF">TBIB3V08_LOCUS600</name>
</gene>
<feature type="domain" description="NADP-dependent oxidoreductase" evidence="10">
    <location>
        <begin position="218"/>
        <end position="304"/>
    </location>
</feature>
<evidence type="ECO:0000256" key="4">
    <source>
        <dbReference type="ARBA" id="ARBA00022684"/>
    </source>
</evidence>
<dbReference type="InterPro" id="IPR032963">
    <property type="entry name" value="Gclm"/>
</dbReference>
<organism evidence="11">
    <name type="scientific">Timema bartmani</name>
    <dbReference type="NCBI Taxonomy" id="61472"/>
    <lineage>
        <taxon>Eukaryota</taxon>
        <taxon>Metazoa</taxon>
        <taxon>Ecdysozoa</taxon>
        <taxon>Arthropoda</taxon>
        <taxon>Hexapoda</taxon>
        <taxon>Insecta</taxon>
        <taxon>Pterygota</taxon>
        <taxon>Neoptera</taxon>
        <taxon>Polyneoptera</taxon>
        <taxon>Phasmatodea</taxon>
        <taxon>Timematodea</taxon>
        <taxon>Timematoidea</taxon>
        <taxon>Timematidae</taxon>
        <taxon>Timema</taxon>
    </lineage>
</organism>
<evidence type="ECO:0000256" key="2">
    <source>
        <dbReference type="ARBA" id="ARBA00008612"/>
    </source>
</evidence>
<evidence type="ECO:0000256" key="8">
    <source>
        <dbReference type="ARBA" id="ARBA00032926"/>
    </source>
</evidence>
<dbReference type="GO" id="GO:0006750">
    <property type="term" value="P:glutathione biosynthetic process"/>
    <property type="evidence" value="ECO:0007669"/>
    <property type="project" value="UniProtKB-UniPathway"/>
</dbReference>
<evidence type="ECO:0000259" key="10">
    <source>
        <dbReference type="Pfam" id="PF00248"/>
    </source>
</evidence>
<evidence type="ECO:0000256" key="7">
    <source>
        <dbReference type="ARBA" id="ARBA00031732"/>
    </source>
</evidence>
<evidence type="ECO:0000256" key="3">
    <source>
        <dbReference type="ARBA" id="ARBA00011532"/>
    </source>
</evidence>
<name>A0A7R9EMK7_9NEOP</name>
<proteinExistence type="inferred from homology"/>
<dbReference type="SUPFAM" id="SSF51430">
    <property type="entry name" value="NAD(P)-linked oxidoreductase"/>
    <property type="match status" value="1"/>
</dbReference>
<evidence type="ECO:0000313" key="11">
    <source>
        <dbReference type="EMBL" id="CAD7438001.1"/>
    </source>
</evidence>
<evidence type="ECO:0000256" key="6">
    <source>
        <dbReference type="ARBA" id="ARBA00031154"/>
    </source>
</evidence>
<dbReference type="PANTHER" id="PTHR13295:SF4">
    <property type="entry name" value="GLUTAMATE--CYSTEINE LIGASE REGULATORY SUBUNIT"/>
    <property type="match status" value="1"/>
</dbReference>
<keyword evidence="4" id="KW-0317">Glutathione biosynthesis</keyword>
<comment type="subunit">
    <text evidence="3">Heterodimer of a catalytic heavy chain and a regulatory light chain.</text>
</comment>
<reference evidence="11" key="1">
    <citation type="submission" date="2020-11" db="EMBL/GenBank/DDBJ databases">
        <authorList>
            <person name="Tran Van P."/>
        </authorList>
    </citation>
    <scope>NUCLEOTIDE SEQUENCE</scope>
</reference>